<accession>A0A0R8RWD0</accession>
<gene>
    <name evidence="3" type="primary">ycf20</name>
</gene>
<dbReference type="EMBL" id="KR017748">
    <property type="protein sequence ID" value="AKZ21100.1"/>
    <property type="molecule type" value="Genomic_DNA"/>
</dbReference>
<geneLocation type="chloroplast" evidence="3"/>
<reference evidence="3" key="1">
    <citation type="journal article" date="2015" name="Genome Announc.">
        <title>Draft Plastid and Mitochondrial Genome Sequences from Antarctic Alga Prasiola crispa.</title>
        <authorList>
            <person name="Carvalho E.L."/>
            <person name="Wallau Gda L."/>
            <person name="Rangel D.L."/>
            <person name="Machado L.C."/>
            <person name="da Silva A.F."/>
            <person name="da Silva L.F."/>
            <person name="Macedo P.E."/>
            <person name="Pereira A.B."/>
            <person name="Victoria Fde C."/>
            <person name="Boldo J.T."/>
            <person name="Dal Belo C.A."/>
            <person name="Pinto P.M."/>
        </authorList>
    </citation>
    <scope>NUCLEOTIDE SEQUENCE</scope>
</reference>
<keyword evidence="3" id="KW-0150">Chloroplast</keyword>
<protein>
    <submittedName>
        <fullName evidence="3">Hypothetical chloroplast RF20</fullName>
    </submittedName>
</protein>
<dbReference type="Pfam" id="PF04483">
    <property type="entry name" value="DUF565"/>
    <property type="match status" value="1"/>
</dbReference>
<dbReference type="AlphaFoldDB" id="A0A0R8RWD0"/>
<feature type="transmembrane region" description="Helical" evidence="2">
    <location>
        <begin position="210"/>
        <end position="228"/>
    </location>
</feature>
<name>A0A0R8RWD0_PRACR</name>
<evidence type="ECO:0000256" key="2">
    <source>
        <dbReference type="SAM" id="Phobius"/>
    </source>
</evidence>
<evidence type="ECO:0000256" key="1">
    <source>
        <dbReference type="ARBA" id="ARBA00009846"/>
    </source>
</evidence>
<sequence>MRLHTKLVFFFKKIYKQATRKFFFFQIYFTNSVFFLLLGFLTGNLFGSLLNVFQESIIWHGFITIFIIFLVEITNYLIYRQPFAIQNKDKQLKSQAVYKIKRKIKEKKIRLLNFNRIKDSLNDKIKGDNIRMLLYYRNKRFKFPFKKKKKNMLFSRQISQFNTKLQKKKNKIFSLGPPDQKKFYFFFQHKFCLAIPTFAKNFWSNTRSGLIIKSLNLFKIGVLLGFFIDAFKVGS</sequence>
<keyword evidence="2" id="KW-1133">Transmembrane helix</keyword>
<evidence type="ECO:0000313" key="3">
    <source>
        <dbReference type="EMBL" id="AKZ21100.1"/>
    </source>
</evidence>
<keyword evidence="2" id="KW-0812">Transmembrane</keyword>
<feature type="transmembrane region" description="Helical" evidence="2">
    <location>
        <begin position="57"/>
        <end position="78"/>
    </location>
</feature>
<keyword evidence="3" id="KW-0934">Plastid</keyword>
<organism evidence="3">
    <name type="scientific">Prasiola crispa</name>
    <name type="common">Green alga</name>
    <name type="synonym">Ulva crispa</name>
    <dbReference type="NCBI Taxonomy" id="173492"/>
    <lineage>
        <taxon>Eukaryota</taxon>
        <taxon>Viridiplantae</taxon>
        <taxon>Chlorophyta</taxon>
        <taxon>core chlorophytes</taxon>
        <taxon>Trebouxiophyceae</taxon>
        <taxon>Prasiolales</taxon>
        <taxon>Prasiolaceae</taxon>
        <taxon>Prasiola</taxon>
    </lineage>
</organism>
<dbReference type="InterPro" id="IPR007572">
    <property type="entry name" value="Uncharacterised_Ycf20"/>
</dbReference>
<keyword evidence="2" id="KW-0472">Membrane</keyword>
<feature type="transmembrane region" description="Helical" evidence="2">
    <location>
        <begin position="21"/>
        <end position="45"/>
    </location>
</feature>
<comment type="similarity">
    <text evidence="1">Belongs to the ycf20 family.</text>
</comment>
<proteinExistence type="inferred from homology"/>